<dbReference type="PANTHER" id="PTHR22847">
    <property type="entry name" value="WD40 REPEAT PROTEIN"/>
    <property type="match status" value="1"/>
</dbReference>
<feature type="compositionally biased region" description="Polar residues" evidence="5">
    <location>
        <begin position="113"/>
        <end position="126"/>
    </location>
</feature>
<sequence>MMNIVNSSPSKVNNTNIWGVNSLSQSPHHQHHLSSPLLSRLEDSKTISHEQHYDRNSMLEMDQAVLASNGNNAIGMDLLREIDQNENDQSSPPQHLDSEEFMIRSPIHKSRKSMGNSSGKSNQQILGTPVHHQQHHPMGMTSPQQNSTSPMLLSSPPMHIANNTWMNEKMFLESKIARLSSDLYSAKCEIARLQNQLEEYRQKEMHNTKVNSTSTVGNSPSPTEMMMNGSTNVGLERPLSPASSCTTSSWTGYNNDPIGSTFPGPEKSSPYENSIYSYMTNPAQQLLISPRKSPTPNNVTTTPGRYNRSNSFGSSGNDLPNTNLMQNNRLSVLATPNRGVNNSNGLSSINDPLFPQNINDYQMSPNRIQMINPIGMDSPIMMTPTSGNSGSRKYSTNNVLVNSPFITPNIGSGRIFPTPTTPSPNNLYYNSSIAITPKSTTSSVASNSSASSGTPTLSDASNGTLPSSLIKPSSPVLSTTPTSTGGGASSNSTTSVPVINHNKTGGEIVYLLSGGGVGSIKVYDLSKDEFTQAQDNQQQHAKRGYDKHALTDYYLSLKGHSRFVSALHSHQGRICSGSGDNSIRIWNFDTGECEHVLAGCEGKVGALCSYYGNLVSGSKDGNSHRIRAWDVEKAECVKCVHAHSDWINVLCASDNTLFSGSGDRKVKVWSGPNFENIMTLDNSSFVLSLVYDPVYNCLVAGTYDGHIRIWDIRSGTKFIKQIKAHSNGVLSLCYHAGLLCSGSKDQTISIYDPKTWNRESQLIGHTDAVKCLVSYQNTWLCSGSYDRTVKLWNLDTANRGSYCTIATGFKNYTLTCHTA</sequence>
<dbReference type="PROSITE" id="PS00678">
    <property type="entry name" value="WD_REPEATS_1"/>
    <property type="match status" value="3"/>
</dbReference>
<feature type="region of interest" description="Disordered" evidence="5">
    <location>
        <begin position="288"/>
        <end position="321"/>
    </location>
</feature>
<evidence type="ECO:0000256" key="1">
    <source>
        <dbReference type="ARBA" id="ARBA00022574"/>
    </source>
</evidence>
<gene>
    <name evidence="6" type="ORF">NAEGRDRAFT_80320</name>
</gene>
<feature type="region of interest" description="Disordered" evidence="5">
    <location>
        <begin position="109"/>
        <end position="154"/>
    </location>
</feature>
<dbReference type="KEGG" id="ngr:NAEGRDRAFT_80320"/>
<dbReference type="Proteomes" id="UP000006671">
    <property type="component" value="Unassembled WGS sequence"/>
</dbReference>
<feature type="compositionally biased region" description="Low complexity" evidence="5">
    <location>
        <begin position="441"/>
        <end position="458"/>
    </location>
</feature>
<protein>
    <submittedName>
        <fullName evidence="6">Predicted protein</fullName>
    </submittedName>
</protein>
<evidence type="ECO:0000313" key="6">
    <source>
        <dbReference type="EMBL" id="EFC42706.1"/>
    </source>
</evidence>
<name>D2VKK5_NAEGR</name>
<dbReference type="InterPro" id="IPR020472">
    <property type="entry name" value="WD40_PAC1"/>
</dbReference>
<dbReference type="PANTHER" id="PTHR22847:SF637">
    <property type="entry name" value="WD REPEAT DOMAIN 5B"/>
    <property type="match status" value="1"/>
</dbReference>
<dbReference type="AlphaFoldDB" id="D2VKK5"/>
<dbReference type="OMA" id="SYCTIAT"/>
<dbReference type="RefSeq" id="XP_002675450.1">
    <property type="nucleotide sequence ID" value="XM_002675404.1"/>
</dbReference>
<dbReference type="GeneID" id="8852257"/>
<keyword evidence="4" id="KW-0175">Coiled coil</keyword>
<dbReference type="SMART" id="SM00320">
    <property type="entry name" value="WD40"/>
    <property type="match status" value="7"/>
</dbReference>
<feature type="repeat" description="WD" evidence="3">
    <location>
        <begin position="679"/>
        <end position="720"/>
    </location>
</feature>
<keyword evidence="7" id="KW-1185">Reference proteome</keyword>
<keyword evidence="1 3" id="KW-0853">WD repeat</keyword>
<feature type="coiled-coil region" evidence="4">
    <location>
        <begin position="176"/>
        <end position="203"/>
    </location>
</feature>
<dbReference type="CDD" id="cd00200">
    <property type="entry name" value="WD40"/>
    <property type="match status" value="1"/>
</dbReference>
<accession>D2VKK5</accession>
<feature type="compositionally biased region" description="Polar residues" evidence="5">
    <location>
        <begin position="459"/>
        <end position="471"/>
    </location>
</feature>
<keyword evidence="2" id="KW-0677">Repeat</keyword>
<reference evidence="6 7" key="1">
    <citation type="journal article" date="2010" name="Cell">
        <title>The genome of Naegleria gruberi illuminates early eukaryotic versatility.</title>
        <authorList>
            <person name="Fritz-Laylin L.K."/>
            <person name="Prochnik S.E."/>
            <person name="Ginger M.L."/>
            <person name="Dacks J.B."/>
            <person name="Carpenter M.L."/>
            <person name="Field M.C."/>
            <person name="Kuo A."/>
            <person name="Paredez A."/>
            <person name="Chapman J."/>
            <person name="Pham J."/>
            <person name="Shu S."/>
            <person name="Neupane R."/>
            <person name="Cipriano M."/>
            <person name="Mancuso J."/>
            <person name="Tu H."/>
            <person name="Salamov A."/>
            <person name="Lindquist E."/>
            <person name="Shapiro H."/>
            <person name="Lucas S."/>
            <person name="Grigoriev I.V."/>
            <person name="Cande W.Z."/>
            <person name="Fulton C."/>
            <person name="Rokhsar D.S."/>
            <person name="Dawson S.C."/>
        </authorList>
    </citation>
    <scope>NUCLEOTIDE SEQUENCE [LARGE SCALE GENOMIC DNA]</scope>
    <source>
        <strain evidence="6 7">NEG-M</strain>
    </source>
</reference>
<evidence type="ECO:0000256" key="3">
    <source>
        <dbReference type="PROSITE-ProRule" id="PRU00221"/>
    </source>
</evidence>
<dbReference type="VEuPathDB" id="AmoebaDB:NAEGRDRAFT_80320"/>
<feature type="repeat" description="WD" evidence="3">
    <location>
        <begin position="762"/>
        <end position="802"/>
    </location>
</feature>
<evidence type="ECO:0000256" key="5">
    <source>
        <dbReference type="SAM" id="MobiDB-lite"/>
    </source>
</evidence>
<dbReference type="eggNOG" id="KOG0274">
    <property type="taxonomic scope" value="Eukaryota"/>
</dbReference>
<dbReference type="InterPro" id="IPR001680">
    <property type="entry name" value="WD40_rpt"/>
</dbReference>
<evidence type="ECO:0000256" key="2">
    <source>
        <dbReference type="ARBA" id="ARBA00022737"/>
    </source>
</evidence>
<feature type="repeat" description="WD" evidence="3">
    <location>
        <begin position="640"/>
        <end position="679"/>
    </location>
</feature>
<dbReference type="STRING" id="5762.D2VKK5"/>
<dbReference type="Gene3D" id="2.130.10.10">
    <property type="entry name" value="YVTN repeat-like/Quinoprotein amine dehydrogenase"/>
    <property type="match status" value="2"/>
</dbReference>
<organism evidence="7">
    <name type="scientific">Naegleria gruberi</name>
    <name type="common">Amoeba</name>
    <dbReference type="NCBI Taxonomy" id="5762"/>
    <lineage>
        <taxon>Eukaryota</taxon>
        <taxon>Discoba</taxon>
        <taxon>Heterolobosea</taxon>
        <taxon>Tetramitia</taxon>
        <taxon>Eutetramitia</taxon>
        <taxon>Vahlkampfiidae</taxon>
        <taxon>Naegleria</taxon>
    </lineage>
</organism>
<dbReference type="SUPFAM" id="SSF50978">
    <property type="entry name" value="WD40 repeat-like"/>
    <property type="match status" value="1"/>
</dbReference>
<dbReference type="PROSITE" id="PS50294">
    <property type="entry name" value="WD_REPEATS_REGION"/>
    <property type="match status" value="3"/>
</dbReference>
<dbReference type="EMBL" id="GG738878">
    <property type="protein sequence ID" value="EFC42706.1"/>
    <property type="molecule type" value="Genomic_DNA"/>
</dbReference>
<dbReference type="InterPro" id="IPR019775">
    <property type="entry name" value="WD40_repeat_CS"/>
</dbReference>
<evidence type="ECO:0000256" key="4">
    <source>
        <dbReference type="SAM" id="Coils"/>
    </source>
</evidence>
<dbReference type="PROSITE" id="PS50082">
    <property type="entry name" value="WD_REPEATS_2"/>
    <property type="match status" value="4"/>
</dbReference>
<feature type="compositionally biased region" description="Low complexity" evidence="5">
    <location>
        <begin position="472"/>
        <end position="495"/>
    </location>
</feature>
<dbReference type="GO" id="GO:1990234">
    <property type="term" value="C:transferase complex"/>
    <property type="evidence" value="ECO:0007669"/>
    <property type="project" value="UniProtKB-ARBA"/>
</dbReference>
<dbReference type="InterPro" id="IPR036322">
    <property type="entry name" value="WD40_repeat_dom_sf"/>
</dbReference>
<evidence type="ECO:0000313" key="7">
    <source>
        <dbReference type="Proteomes" id="UP000006671"/>
    </source>
</evidence>
<dbReference type="OrthoDB" id="674604at2759"/>
<proteinExistence type="predicted"/>
<dbReference type="PRINTS" id="PR00320">
    <property type="entry name" value="GPROTEINBRPT"/>
</dbReference>
<feature type="region of interest" description="Disordered" evidence="5">
    <location>
        <begin position="441"/>
        <end position="498"/>
    </location>
</feature>
<dbReference type="InParanoid" id="D2VKK5"/>
<dbReference type="InterPro" id="IPR015943">
    <property type="entry name" value="WD40/YVTN_repeat-like_dom_sf"/>
</dbReference>
<dbReference type="Pfam" id="PF00400">
    <property type="entry name" value="WD40"/>
    <property type="match status" value="5"/>
</dbReference>
<feature type="repeat" description="WD" evidence="3">
    <location>
        <begin position="557"/>
        <end position="596"/>
    </location>
</feature>